<feature type="compositionally biased region" description="Polar residues" evidence="1">
    <location>
        <begin position="397"/>
        <end position="413"/>
    </location>
</feature>
<dbReference type="PANTHER" id="PTHR14726">
    <property type="entry name" value="JHY PROTEIN HOMOLOG"/>
    <property type="match status" value="1"/>
</dbReference>
<feature type="region of interest" description="Disordered" evidence="1">
    <location>
        <begin position="288"/>
        <end position="330"/>
    </location>
</feature>
<proteinExistence type="predicted"/>
<dbReference type="InterPro" id="IPR027968">
    <property type="entry name" value="JHY"/>
</dbReference>
<name>A0AAV6SHE6_SOLSE</name>
<dbReference type="PANTHER" id="PTHR14726:SF1">
    <property type="entry name" value="JHY PROTEIN HOMOLOG"/>
    <property type="match status" value="1"/>
</dbReference>
<feature type="region of interest" description="Disordered" evidence="1">
    <location>
        <begin position="1"/>
        <end position="112"/>
    </location>
</feature>
<dbReference type="EMBL" id="JAGKHQ010000005">
    <property type="protein sequence ID" value="KAG7516925.1"/>
    <property type="molecule type" value="Genomic_DNA"/>
</dbReference>
<gene>
    <name evidence="2" type="ORF">JOB18_044095</name>
</gene>
<keyword evidence="3" id="KW-1185">Reference proteome</keyword>
<protein>
    <submittedName>
        <fullName evidence="2">Uncharacterized protein</fullName>
    </submittedName>
</protein>
<feature type="region of interest" description="Disordered" evidence="1">
    <location>
        <begin position="384"/>
        <end position="427"/>
    </location>
</feature>
<evidence type="ECO:0000313" key="2">
    <source>
        <dbReference type="EMBL" id="KAG7516924.1"/>
    </source>
</evidence>
<evidence type="ECO:0000256" key="1">
    <source>
        <dbReference type="SAM" id="MobiDB-lite"/>
    </source>
</evidence>
<dbReference type="GO" id="GO:0035082">
    <property type="term" value="P:axoneme assembly"/>
    <property type="evidence" value="ECO:0007669"/>
    <property type="project" value="TreeGrafter"/>
</dbReference>
<feature type="compositionally biased region" description="Basic and acidic residues" evidence="1">
    <location>
        <begin position="1"/>
        <end position="18"/>
    </location>
</feature>
<dbReference type="Pfam" id="PF15261">
    <property type="entry name" value="JHY"/>
    <property type="match status" value="1"/>
</dbReference>
<dbReference type="EMBL" id="JAGKHQ010000005">
    <property type="protein sequence ID" value="KAG7516924.1"/>
    <property type="molecule type" value="Genomic_DNA"/>
</dbReference>
<feature type="region of interest" description="Disordered" evidence="1">
    <location>
        <begin position="169"/>
        <end position="257"/>
    </location>
</feature>
<dbReference type="AlphaFoldDB" id="A0AAV6SHE6"/>
<accession>A0AAV6SHE6</accession>
<feature type="compositionally biased region" description="Basic and acidic residues" evidence="1">
    <location>
        <begin position="415"/>
        <end position="427"/>
    </location>
</feature>
<feature type="compositionally biased region" description="Acidic residues" evidence="1">
    <location>
        <begin position="59"/>
        <end position="78"/>
    </location>
</feature>
<comment type="caution">
    <text evidence="2">The sequence shown here is derived from an EMBL/GenBank/DDBJ whole genome shotgun (WGS) entry which is preliminary data.</text>
</comment>
<dbReference type="Proteomes" id="UP000693946">
    <property type="component" value="Linkage Group LG13"/>
</dbReference>
<feature type="compositionally biased region" description="Polar residues" evidence="1">
    <location>
        <begin position="222"/>
        <end position="235"/>
    </location>
</feature>
<organism evidence="2 3">
    <name type="scientific">Solea senegalensis</name>
    <name type="common">Senegalese sole</name>
    <dbReference type="NCBI Taxonomy" id="28829"/>
    <lineage>
        <taxon>Eukaryota</taxon>
        <taxon>Metazoa</taxon>
        <taxon>Chordata</taxon>
        <taxon>Craniata</taxon>
        <taxon>Vertebrata</taxon>
        <taxon>Euteleostomi</taxon>
        <taxon>Actinopterygii</taxon>
        <taxon>Neopterygii</taxon>
        <taxon>Teleostei</taxon>
        <taxon>Neoteleostei</taxon>
        <taxon>Acanthomorphata</taxon>
        <taxon>Carangaria</taxon>
        <taxon>Pleuronectiformes</taxon>
        <taxon>Pleuronectoidei</taxon>
        <taxon>Soleidae</taxon>
        <taxon>Solea</taxon>
    </lineage>
</organism>
<feature type="compositionally biased region" description="Polar residues" evidence="1">
    <location>
        <begin position="22"/>
        <end position="47"/>
    </location>
</feature>
<feature type="compositionally biased region" description="Basic and acidic residues" evidence="1">
    <location>
        <begin position="289"/>
        <end position="299"/>
    </location>
</feature>
<sequence length="653" mass="73620">MEETHGQMDPEVKDEQRRPVTQAKQWESVESNTESLAQESAYQQQLPTCADRENTEVSQQDDGEDENQGYDSLEESSDPYERNSWPVQTEYLDTQMDEKERSQLLTSSDLCHDPNLRANVKQNGLVFESLQIPAGENNQVPKEDVSEAVEIKGGYRYIVVTSPTDVATPHIAAGKSSQPYHLHPEDDQTSTSTSSHCDSSVAQDSSVENSSTSYTTSEESQTGDVQETSSEVSSNKKQHRRDIVDRNKKTLGRIMPKRGSYVRKHAFKEAMTDDMTEVLEALEDATVAQDRKHGSESEHNTPPLPISESKEYHSPSGQQQQQRPPVMVKAKRGSLIPRSTAVSQRKPQKKLPLPTTINVNISLNNTSQLLPLFQPTDQDAIVNLASPHGGPHLSPVSELSTEYQQKASPGKSSHVSREKLNMERSPEQCHSVLQWPLSYVKEVQTEQFTQSLPETPTTAASSQSRGSYMVLPPIGKQLTGGESKLYFHQSLNTAYLIDSHSSESYLLRMEKERMLRASYKEAHVWQKGDINQRDVRSDYTNVDNKAEKMKRQKLYSNVIRNMNKNISRIPFLPAKDQEGSGRKVPRAKALEYAKTIAKPRVKPQLIQKQEHQPEGIAHLLQGLDVSELNKMELLRKRHEEEKKAVACFRKHAV</sequence>
<evidence type="ECO:0000313" key="3">
    <source>
        <dbReference type="Proteomes" id="UP000693946"/>
    </source>
</evidence>
<reference evidence="2" key="2">
    <citation type="submission" date="2021-03" db="EMBL/GenBank/DDBJ databases">
        <authorList>
            <person name="Guerrero-Cozar I."/>
            <person name="Gomez-Garrido J."/>
            <person name="Berbel C."/>
            <person name="Martinez-Blanch J.F."/>
            <person name="Alioto T."/>
            <person name="Claros M.G."/>
            <person name="Gagnaire P.A."/>
            <person name="Manchado M."/>
        </authorList>
    </citation>
    <scope>NUCLEOTIDE SEQUENCE</scope>
    <source>
        <strain evidence="2">Sse05_10M</strain>
        <tissue evidence="2">Blood</tissue>
    </source>
</reference>
<feature type="compositionally biased region" description="Low complexity" evidence="1">
    <location>
        <begin position="189"/>
        <end position="220"/>
    </location>
</feature>
<reference evidence="2 3" key="1">
    <citation type="journal article" date="2021" name="Sci. Rep.">
        <title>Chromosome anchoring in Senegalese sole (Solea senegalensis) reveals sex-associated markers and genome rearrangements in flatfish.</title>
        <authorList>
            <person name="Guerrero-Cozar I."/>
            <person name="Gomez-Garrido J."/>
            <person name="Berbel C."/>
            <person name="Martinez-Blanch J.F."/>
            <person name="Alioto T."/>
            <person name="Claros M.G."/>
            <person name="Gagnaire P.A."/>
            <person name="Manchado M."/>
        </authorList>
    </citation>
    <scope>NUCLEOTIDE SEQUENCE [LARGE SCALE GENOMIC DNA]</scope>
    <source>
        <strain evidence="2">Sse05_10M</strain>
    </source>
</reference>